<proteinExistence type="predicted"/>
<dbReference type="GO" id="GO:0005886">
    <property type="term" value="C:plasma membrane"/>
    <property type="evidence" value="ECO:0007669"/>
    <property type="project" value="UniProtKB-SubCell"/>
</dbReference>
<evidence type="ECO:0000256" key="4">
    <source>
        <dbReference type="ARBA" id="ARBA00022989"/>
    </source>
</evidence>
<dbReference type="Pfam" id="PF09335">
    <property type="entry name" value="VTT_dom"/>
    <property type="match status" value="1"/>
</dbReference>
<evidence type="ECO:0000256" key="6">
    <source>
        <dbReference type="SAM" id="Phobius"/>
    </source>
</evidence>
<organism evidence="8 9">
    <name type="scientific">Candidatus Wolfebacteria bacterium GW2011_GWB1_41_12</name>
    <dbReference type="NCBI Taxonomy" id="1619006"/>
    <lineage>
        <taxon>Bacteria</taxon>
        <taxon>Candidatus Wolfeibacteriota</taxon>
    </lineage>
</organism>
<evidence type="ECO:0000313" key="8">
    <source>
        <dbReference type="EMBL" id="KKR88655.1"/>
    </source>
</evidence>
<comment type="subcellular location">
    <subcellularLocation>
        <location evidence="1">Cell membrane</location>
        <topology evidence="1">Multi-pass membrane protein</topology>
    </subcellularLocation>
</comment>
<evidence type="ECO:0000256" key="2">
    <source>
        <dbReference type="ARBA" id="ARBA00022475"/>
    </source>
</evidence>
<dbReference type="Proteomes" id="UP000033918">
    <property type="component" value="Unassembled WGS sequence"/>
</dbReference>
<comment type="caution">
    <text evidence="8">The sequence shown here is derived from an EMBL/GenBank/DDBJ whole genome shotgun (WGS) entry which is preliminary data.</text>
</comment>
<dbReference type="PANTHER" id="PTHR42709">
    <property type="entry name" value="ALKALINE PHOSPHATASE LIKE PROTEIN"/>
    <property type="match status" value="1"/>
</dbReference>
<gene>
    <name evidence="8" type="ORF">UU38_C0004G0017</name>
</gene>
<evidence type="ECO:0000259" key="7">
    <source>
        <dbReference type="Pfam" id="PF09335"/>
    </source>
</evidence>
<feature type="domain" description="VTT" evidence="7">
    <location>
        <begin position="35"/>
        <end position="155"/>
    </location>
</feature>
<feature type="transmembrane region" description="Helical" evidence="6">
    <location>
        <begin position="20"/>
        <end position="42"/>
    </location>
</feature>
<keyword evidence="2" id="KW-1003">Cell membrane</keyword>
<evidence type="ECO:0000256" key="5">
    <source>
        <dbReference type="ARBA" id="ARBA00023136"/>
    </source>
</evidence>
<accession>A0A0G0WW70</accession>
<dbReference type="PANTHER" id="PTHR42709:SF6">
    <property type="entry name" value="UNDECAPRENYL PHOSPHATE TRANSPORTER A"/>
    <property type="match status" value="1"/>
</dbReference>
<feature type="transmembrane region" description="Helical" evidence="6">
    <location>
        <begin position="107"/>
        <end position="125"/>
    </location>
</feature>
<protein>
    <recommendedName>
        <fullName evidence="7">VTT domain-containing protein</fullName>
    </recommendedName>
</protein>
<keyword evidence="5 6" id="KW-0472">Membrane</keyword>
<keyword evidence="3 6" id="KW-0812">Transmembrane</keyword>
<dbReference type="AlphaFoldDB" id="A0A0G0WW70"/>
<evidence type="ECO:0000256" key="1">
    <source>
        <dbReference type="ARBA" id="ARBA00004651"/>
    </source>
</evidence>
<evidence type="ECO:0000313" key="9">
    <source>
        <dbReference type="Proteomes" id="UP000033918"/>
    </source>
</evidence>
<dbReference type="InterPro" id="IPR051311">
    <property type="entry name" value="DedA_domain"/>
</dbReference>
<sequence>MEAFFQFLQDNLPFLFTYKLAFLFLGAALEGFNVLILAGILISVGAVPVFPTIGVVLLGNILNGYMWYTVGYFAGAKPLDKWGRKDEKSRLIIEKVEKYFDRYSGRALIITRMTLSLTVATLIMAGSLKYNIKKFSLYNLLGAAGWVGTTLAVGYFFGESYKLLFGYIKSFTVLALITAATVIVIYMLRMAVKSSLLKSMTISERLQEIGDKIKSGFGDMFADKK</sequence>
<feature type="transmembrane region" description="Helical" evidence="6">
    <location>
        <begin position="49"/>
        <end position="68"/>
    </location>
</feature>
<reference evidence="8 9" key="1">
    <citation type="journal article" date="2015" name="Nature">
        <title>rRNA introns, odd ribosomes, and small enigmatic genomes across a large radiation of phyla.</title>
        <authorList>
            <person name="Brown C.T."/>
            <person name="Hug L.A."/>
            <person name="Thomas B.C."/>
            <person name="Sharon I."/>
            <person name="Castelle C.J."/>
            <person name="Singh A."/>
            <person name="Wilkins M.J."/>
            <person name="Williams K.H."/>
            <person name="Banfield J.F."/>
        </authorList>
    </citation>
    <scope>NUCLEOTIDE SEQUENCE [LARGE SCALE GENOMIC DNA]</scope>
</reference>
<dbReference type="InterPro" id="IPR032816">
    <property type="entry name" value="VTT_dom"/>
</dbReference>
<evidence type="ECO:0000256" key="3">
    <source>
        <dbReference type="ARBA" id="ARBA00022692"/>
    </source>
</evidence>
<keyword evidence="4 6" id="KW-1133">Transmembrane helix</keyword>
<feature type="transmembrane region" description="Helical" evidence="6">
    <location>
        <begin position="137"/>
        <end position="158"/>
    </location>
</feature>
<name>A0A0G0WW70_9BACT</name>
<dbReference type="EMBL" id="LCAK01000004">
    <property type="protein sequence ID" value="KKR88655.1"/>
    <property type="molecule type" value="Genomic_DNA"/>
</dbReference>
<feature type="transmembrane region" description="Helical" evidence="6">
    <location>
        <begin position="164"/>
        <end position="188"/>
    </location>
</feature>